<dbReference type="Ensembl" id="ENSCJPT00005013716.1">
    <property type="protein sequence ID" value="ENSCJPP00005009156.1"/>
    <property type="gene ID" value="ENSCJPG00005004854.1"/>
</dbReference>
<dbReference type="AlphaFoldDB" id="A0A8C2Y8Y7"/>
<dbReference type="InterPro" id="IPR036647">
    <property type="entry name" value="GTF2I-like_rpt_sf"/>
</dbReference>
<evidence type="ECO:0000256" key="7">
    <source>
        <dbReference type="SAM" id="MobiDB-lite"/>
    </source>
</evidence>
<keyword evidence="6" id="KW-0539">Nucleus</keyword>
<proteinExistence type="predicted"/>
<evidence type="ECO:0000313" key="9">
    <source>
        <dbReference type="Proteomes" id="UP000694412"/>
    </source>
</evidence>
<evidence type="ECO:0000256" key="4">
    <source>
        <dbReference type="ARBA" id="ARBA00023125"/>
    </source>
</evidence>
<evidence type="ECO:0000256" key="1">
    <source>
        <dbReference type="ARBA" id="ARBA00004123"/>
    </source>
</evidence>
<protein>
    <submittedName>
        <fullName evidence="8">Ral transcription factor IIi</fullName>
    </submittedName>
</protein>
<organism evidence="8 9">
    <name type="scientific">Coturnix japonica</name>
    <name type="common">Japanese quail</name>
    <name type="synonym">Coturnix coturnix japonica</name>
    <dbReference type="NCBI Taxonomy" id="93934"/>
    <lineage>
        <taxon>Eukaryota</taxon>
        <taxon>Metazoa</taxon>
        <taxon>Chordata</taxon>
        <taxon>Craniata</taxon>
        <taxon>Vertebrata</taxon>
        <taxon>Euteleostomi</taxon>
        <taxon>Archelosauria</taxon>
        <taxon>Archosauria</taxon>
        <taxon>Dinosauria</taxon>
        <taxon>Saurischia</taxon>
        <taxon>Theropoda</taxon>
        <taxon>Coelurosauria</taxon>
        <taxon>Aves</taxon>
        <taxon>Neognathae</taxon>
        <taxon>Galloanserae</taxon>
        <taxon>Galliformes</taxon>
        <taxon>Phasianidae</taxon>
        <taxon>Perdicinae</taxon>
        <taxon>Coturnix</taxon>
    </lineage>
</organism>
<evidence type="ECO:0000256" key="2">
    <source>
        <dbReference type="ARBA" id="ARBA00022737"/>
    </source>
</evidence>
<keyword evidence="3" id="KW-0805">Transcription regulation</keyword>
<feature type="region of interest" description="Disordered" evidence="7">
    <location>
        <begin position="222"/>
        <end position="247"/>
    </location>
</feature>
<keyword evidence="2" id="KW-0677">Repeat</keyword>
<dbReference type="Pfam" id="PF02946">
    <property type="entry name" value="GTF2I"/>
    <property type="match status" value="6"/>
</dbReference>
<evidence type="ECO:0000313" key="8">
    <source>
        <dbReference type="Ensembl" id="ENSCJPP00005009156.1"/>
    </source>
</evidence>
<gene>
    <name evidence="8" type="primary">GTF2I</name>
</gene>
<dbReference type="GO" id="GO:0003677">
    <property type="term" value="F:DNA binding"/>
    <property type="evidence" value="ECO:0007669"/>
    <property type="project" value="UniProtKB-KW"/>
</dbReference>
<dbReference type="GO" id="GO:0005634">
    <property type="term" value="C:nucleus"/>
    <property type="evidence" value="ECO:0007669"/>
    <property type="project" value="UniProtKB-SubCell"/>
</dbReference>
<dbReference type="PROSITE" id="PS51139">
    <property type="entry name" value="GTF2I"/>
    <property type="match status" value="6"/>
</dbReference>
<reference evidence="8" key="2">
    <citation type="submission" date="2025-08" db="UniProtKB">
        <authorList>
            <consortium name="Ensembl"/>
        </authorList>
    </citation>
    <scope>IDENTIFICATION</scope>
</reference>
<evidence type="ECO:0000256" key="6">
    <source>
        <dbReference type="ARBA" id="ARBA00023242"/>
    </source>
</evidence>
<accession>A0A8C2Y8Y7</accession>
<dbReference type="GeneTree" id="ENSGT00940000160349"/>
<dbReference type="PANTHER" id="PTHR46304:SF2">
    <property type="entry name" value="GENERAL TRANSCRIPTION FACTOR II-I"/>
    <property type="match status" value="1"/>
</dbReference>
<comment type="subcellular location">
    <subcellularLocation>
        <location evidence="1">Nucleus</location>
    </subcellularLocation>
</comment>
<name>A0A8C2Y8Y7_COTJA</name>
<sequence>MAQATVAASSVRDEDPSESRMVVTFLVSALESMCKELAKSKAEVACIAVYETDVFVVGTERGRAFVDSRKDFQKDFVKYCVIERERAAELQETKYVLPANRLTVDAVELEALRKSVEDYFCFCYGKALGKSTVVPVPYEKIQRDQSAVVVQGLPEGLAFMHPANYDVSTLKWILENKSGISFIIKRLMHLNGLFLLSRGFSYCLCSVCFCSCSPVQVKTEPCEDSDDEDYLPPNKRSKSTETANEAVSTGRRKAREFNFDKWSARITDLRRQVEELFEQKYAQAIKAEGPVSVPYALFQSHMEDLYVEGLPEGIPFRRPSTYGIPRLERILVAKERIRFVIKKHELLNSTQEDEPVDKPAAGVKEEWYAKINKLRKAVDQLFCKKFAEALGSTEPKAVPYQKFEVHSADLYVEGLPENVPFRSPSWYGIPRLEKIIQVGNRIKFVIKRPELLTLSSPEVTQPGTNTPGKEDWNARITKLRKQVEEIFNMKFALALGLSEAVKVPYPVFESNPDYLYVEGLPEGIPFRSPTWFGIPRLERIVRGSSKIKFVVKKPELVISYLPPRLAGQINTKVTSFLTGPNKAQTADVQTNSQTNGSNMSFNPRGRDFSFEAWNAKITDLKQKVENLFNEKCGEALGLSEPVNVPFALFESFPEVFYVEGLPDGVPFRRPSTFGIPRLEKILRNKSKIKFIIKNTTANTAVSTASGVEDLNIIQVTLLDDESERLSKVEKARQLREQVNDLFSRKFGEAIGVNFPVKVPYRKITINPGSVVVDGMPPGVSFKAPSYLEISSMRKILESSEFIKFTVVRYVADTD</sequence>
<evidence type="ECO:0000256" key="5">
    <source>
        <dbReference type="ARBA" id="ARBA00023163"/>
    </source>
</evidence>
<dbReference type="GO" id="GO:0003700">
    <property type="term" value="F:DNA-binding transcription factor activity"/>
    <property type="evidence" value="ECO:0007669"/>
    <property type="project" value="TreeGrafter"/>
</dbReference>
<dbReference type="InterPro" id="IPR004212">
    <property type="entry name" value="GTF2I"/>
</dbReference>
<reference evidence="8" key="3">
    <citation type="submission" date="2025-09" db="UniProtKB">
        <authorList>
            <consortium name="Ensembl"/>
        </authorList>
    </citation>
    <scope>IDENTIFICATION</scope>
</reference>
<keyword evidence="4" id="KW-0238">DNA-binding</keyword>
<dbReference type="Proteomes" id="UP000694412">
    <property type="component" value="Chromosome 19"/>
</dbReference>
<dbReference type="SUPFAM" id="SSF117773">
    <property type="entry name" value="GTF2I-like repeat"/>
    <property type="match status" value="6"/>
</dbReference>
<keyword evidence="5" id="KW-0804">Transcription</keyword>
<reference evidence="8" key="1">
    <citation type="submission" date="2015-11" db="EMBL/GenBank/DDBJ databases">
        <authorList>
            <consortium name="International Coturnix japonica Genome Analysis Consortium"/>
            <person name="Warren W."/>
            <person name="Burt D.W."/>
            <person name="Antin P.B."/>
            <person name="Lanford R."/>
            <person name="Gros J."/>
            <person name="Wilson R.K."/>
        </authorList>
    </citation>
    <scope>NUCLEOTIDE SEQUENCE [LARGE SCALE GENOMIC DNA]</scope>
</reference>
<dbReference type="Gene3D" id="3.90.1460.10">
    <property type="entry name" value="GTF2I-like"/>
    <property type="match status" value="6"/>
</dbReference>
<dbReference type="FunFam" id="3.90.1460.10:FF:000004">
    <property type="entry name" value="general transcription factor II-I isoform X1"/>
    <property type="match status" value="1"/>
</dbReference>
<dbReference type="PANTHER" id="PTHR46304">
    <property type="entry name" value="GENERAL TRANSCRIPTION FACTOR II-I REPEAT DOMAIN-CONTAINING PROTEIN 1"/>
    <property type="match status" value="1"/>
</dbReference>
<keyword evidence="9" id="KW-1185">Reference proteome</keyword>
<evidence type="ECO:0000256" key="3">
    <source>
        <dbReference type="ARBA" id="ARBA00023015"/>
    </source>
</evidence>